<dbReference type="GeneID" id="98400813"/>
<proteinExistence type="predicted"/>
<organism evidence="1 2">
    <name type="scientific">Cupriavidus basilensis</name>
    <dbReference type="NCBI Taxonomy" id="68895"/>
    <lineage>
        <taxon>Bacteria</taxon>
        <taxon>Pseudomonadati</taxon>
        <taxon>Pseudomonadota</taxon>
        <taxon>Betaproteobacteria</taxon>
        <taxon>Burkholderiales</taxon>
        <taxon>Burkholderiaceae</taxon>
        <taxon>Cupriavidus</taxon>
    </lineage>
</organism>
<dbReference type="RefSeq" id="WP_150990543.1">
    <property type="nucleotide sequence ID" value="NZ_CP062803.1"/>
</dbReference>
<gene>
    <name evidence="1" type="ORF">F7R26_007840</name>
</gene>
<protein>
    <submittedName>
        <fullName evidence="1">DUF2188 domain-containing protein</fullName>
    </submittedName>
</protein>
<sequence>MDSIPQRNVHVVPHGDGWDIIHEGAKGERAHFLTQEEAVEAATVIAQREKVELLVHGQDGQIRTRNSYGPDPRSIRG</sequence>
<evidence type="ECO:0000313" key="1">
    <source>
        <dbReference type="EMBL" id="QOT77921.1"/>
    </source>
</evidence>
<reference evidence="1 2" key="1">
    <citation type="submission" date="2020-10" db="EMBL/GenBank/DDBJ databases">
        <title>Complete genome sequence of Cupriavidus basilensis CCUG 49340T.</title>
        <authorList>
            <person name="Salva-Serra F."/>
            <person name="Donoso R.A."/>
            <person name="Cho K.H."/>
            <person name="Yoo J.A."/>
            <person name="Lee K."/>
            <person name="Yoon S.-H."/>
            <person name="Perez-Pantoja D."/>
            <person name="Moore E.R.B."/>
        </authorList>
    </citation>
    <scope>NUCLEOTIDE SEQUENCE [LARGE SCALE GENOMIC DNA]</scope>
    <source>
        <strain evidence="2">CCUG 49340</strain>
    </source>
</reference>
<dbReference type="InterPro" id="IPR018691">
    <property type="entry name" value="DUF2188"/>
</dbReference>
<name>A0A643FME9_9BURK</name>
<dbReference type="Proteomes" id="UP000397656">
    <property type="component" value="Chromosome 1"/>
</dbReference>
<dbReference type="AlphaFoldDB" id="A0A643FME9"/>
<dbReference type="EMBL" id="CP062803">
    <property type="protein sequence ID" value="QOT77921.1"/>
    <property type="molecule type" value="Genomic_DNA"/>
</dbReference>
<dbReference type="Pfam" id="PF09954">
    <property type="entry name" value="DUF2188"/>
    <property type="match status" value="1"/>
</dbReference>
<evidence type="ECO:0000313" key="2">
    <source>
        <dbReference type="Proteomes" id="UP000397656"/>
    </source>
</evidence>
<accession>A0A643FME9</accession>